<accession>A0AC35U646</accession>
<reference evidence="2" key="1">
    <citation type="submission" date="2016-11" db="UniProtKB">
        <authorList>
            <consortium name="WormBaseParasite"/>
        </authorList>
    </citation>
    <scope>IDENTIFICATION</scope>
    <source>
        <strain evidence="2">KR3021</strain>
    </source>
</reference>
<organism evidence="1 2">
    <name type="scientific">Rhabditophanes sp. KR3021</name>
    <dbReference type="NCBI Taxonomy" id="114890"/>
    <lineage>
        <taxon>Eukaryota</taxon>
        <taxon>Metazoa</taxon>
        <taxon>Ecdysozoa</taxon>
        <taxon>Nematoda</taxon>
        <taxon>Chromadorea</taxon>
        <taxon>Rhabditida</taxon>
        <taxon>Tylenchina</taxon>
        <taxon>Panagrolaimomorpha</taxon>
        <taxon>Strongyloidoidea</taxon>
        <taxon>Alloionematidae</taxon>
        <taxon>Rhabditophanes</taxon>
    </lineage>
</organism>
<evidence type="ECO:0000313" key="2">
    <source>
        <dbReference type="WBParaSite" id="RSKR_0000781800.1"/>
    </source>
</evidence>
<dbReference type="Proteomes" id="UP000095286">
    <property type="component" value="Unplaced"/>
</dbReference>
<proteinExistence type="predicted"/>
<name>A0AC35U646_9BILA</name>
<sequence>MSAQLITILFSKTFFRRTVVSGHQFTCQYDGNCEISKNVRCACRHCRFSKCYAVGMDSNAIQNDRDRIGPTKKQKNNVKAEAADDDAATIDSSSSNCSQEGDKLIEELKATEDHCNDLRTKVFPEHKTVKETLLSPCLLYNSWSLLTDQNTLFKDLYPASMNDIQMWNIRELRLCLEWVKSFSDFTALGLDDQFALVHNFAFTFNILNRVFYSYDQGPDKIVYPNGAYILRQPQESVRIPGCRSIYHRQMDEIMVPFRKMQITTDEFSLFKALLLFNPDACDLSISAKSEVECVRERYLNSLFNYIVSRHGVIPGGLRFGSILLMTSSIQQIIAQNDENMQVMEVFGHFWRIDQFVKELCMKSQH</sequence>
<protein>
    <submittedName>
        <fullName evidence="2">NR LBD domain-containing protein</fullName>
    </submittedName>
</protein>
<evidence type="ECO:0000313" key="1">
    <source>
        <dbReference type="Proteomes" id="UP000095286"/>
    </source>
</evidence>
<dbReference type="WBParaSite" id="RSKR_0000781800.1">
    <property type="protein sequence ID" value="RSKR_0000781800.1"/>
    <property type="gene ID" value="RSKR_0000781800"/>
</dbReference>